<name>A0ABZ3J2Y4_SPOA4</name>
<gene>
    <name evidence="2" type="primary">yneA</name>
    <name evidence="2" type="ORF">SPACI_024850</name>
</gene>
<sequence length="108" mass="12289">MYCDTIATSKHMFQRGVYPMRKTMLVISLVFAILAATPLAISRAFVNTTTTYETVYVKPGDTVWQIAANYATPKDDVREIMFEIRRINKLDSNARVYPGQILKVPVKN</sequence>
<evidence type="ECO:0000313" key="3">
    <source>
        <dbReference type="Proteomes" id="UP000216052"/>
    </source>
</evidence>
<dbReference type="CDD" id="cd00118">
    <property type="entry name" value="LysM"/>
    <property type="match status" value="1"/>
</dbReference>
<dbReference type="Pfam" id="PF01476">
    <property type="entry name" value="LysM"/>
    <property type="match status" value="1"/>
</dbReference>
<dbReference type="Gene3D" id="3.10.350.10">
    <property type="entry name" value="LysM domain"/>
    <property type="match status" value="1"/>
</dbReference>
<evidence type="ECO:0000259" key="1">
    <source>
        <dbReference type="PROSITE" id="PS51782"/>
    </source>
</evidence>
<evidence type="ECO:0000313" key="2">
    <source>
        <dbReference type="EMBL" id="XFO72433.1"/>
    </source>
</evidence>
<dbReference type="InterPro" id="IPR018392">
    <property type="entry name" value="LysM"/>
</dbReference>
<keyword evidence="2" id="KW-0132">Cell division</keyword>
<dbReference type="InterPro" id="IPR036779">
    <property type="entry name" value="LysM_dom_sf"/>
</dbReference>
<feature type="domain" description="LysM" evidence="1">
    <location>
        <begin position="53"/>
        <end position="104"/>
    </location>
</feature>
<accession>A0ABZ3J2Y4</accession>
<dbReference type="SUPFAM" id="SSF54106">
    <property type="entry name" value="LysM domain"/>
    <property type="match status" value="1"/>
</dbReference>
<proteinExistence type="predicted"/>
<organism evidence="2 3">
    <name type="scientific">Sporomusa acidovorans (strain ATCC 49682 / DSM 3132 / Mol)</name>
    <dbReference type="NCBI Taxonomy" id="1123286"/>
    <lineage>
        <taxon>Bacteria</taxon>
        <taxon>Bacillati</taxon>
        <taxon>Bacillota</taxon>
        <taxon>Negativicutes</taxon>
        <taxon>Selenomonadales</taxon>
        <taxon>Sporomusaceae</taxon>
        <taxon>Sporomusa</taxon>
    </lineage>
</organism>
<dbReference type="Proteomes" id="UP000216052">
    <property type="component" value="Chromosome"/>
</dbReference>
<dbReference type="EMBL" id="CP155571">
    <property type="protein sequence ID" value="XFO72433.1"/>
    <property type="molecule type" value="Genomic_DNA"/>
</dbReference>
<dbReference type="GO" id="GO:0051301">
    <property type="term" value="P:cell division"/>
    <property type="evidence" value="ECO:0007669"/>
    <property type="project" value="UniProtKB-KW"/>
</dbReference>
<keyword evidence="2" id="KW-0131">Cell cycle</keyword>
<keyword evidence="3" id="KW-1185">Reference proteome</keyword>
<protein>
    <submittedName>
        <fullName evidence="2">Cell division suppressor protein YneA</fullName>
    </submittedName>
</protein>
<dbReference type="SMART" id="SM00257">
    <property type="entry name" value="LysM"/>
    <property type="match status" value="1"/>
</dbReference>
<reference evidence="2" key="1">
    <citation type="submission" date="2024-05" db="EMBL/GenBank/DDBJ databases">
        <title>Isolation and characterization of Sporomusa carbonis sp. nov., a carboxydotrophic hydrogenogen in the genus of Sporomusa isolated from a charcoal burning pile.</title>
        <authorList>
            <person name="Boeer T."/>
            <person name="Rosenbaum F."/>
            <person name="Eysell L."/>
            <person name="Mueller V."/>
            <person name="Daniel R."/>
            <person name="Poehlein A."/>
        </authorList>
    </citation>
    <scope>NUCLEOTIDE SEQUENCE [LARGE SCALE GENOMIC DNA]</scope>
    <source>
        <strain evidence="2">DSM 3132</strain>
    </source>
</reference>
<dbReference type="PROSITE" id="PS51782">
    <property type="entry name" value="LYSM"/>
    <property type="match status" value="1"/>
</dbReference>